<sequence>MKNFKLLTQSFMILFILGLFQNTSAQRKMEALDRGVVAVQSGNDVYVGWRVLATELRQVTYNIYRDGVKLNTTPITGATNYLDTSGSASSKYSVSAIIDGVEQDPSNEVSVWANQYLDIPITSVDYPYNKYNLSDASVGDLTGDGQYEVIIKRLAVDQSQYATDYNLLEAYKLDGTHMWTINLGPNMNDGTEINFLVYDFDGDGKAEIATRTSDGMIDGTGVDIGDRDNDGVINYRYSLVENSTLYRTEGPDYISIFEGETGKELAWDNYIAMAPISQWGTPGMHLGQYAHRANKCMWTVAYLDGKTPSMVNGRGIYHRIKMEAWDWDGTNLTKRWAWDSDPNGVATEYTGQGNHNLSCADVDDDGCDEIVYGAMVINNDGTGLYSTRFGHGDAIHVSDMDPDRKGLETWQCLEGGNTWGATLRSSADGELHIRYRSNRDCGRAAAGDINPNYPGWELWAATECPMYNVDGQIVGSNNVAMSQMIWWDGNLTREFLDHSGFSTSIGYGTPEITKYNPTTLSAYRVLLATGTASNNWTKGNPCLQADILGDWREEFIVRSTNNSFFRIYTTTDITNFRMPTLMHEPQYRIAISWQNNSYNQPPHTAIYLGTETEEAVPYPIINNKIAWVSGPDWGSGTATWIDEDGNTVNYSDGANVLFDFTGENTSSVNISTTISPASLTVFSQDDYTFDGTGKLSGDMELIKSGTGKLIINNANDYSGATKVYKGSLVVNESLTASSVEVGMFGELFLNGSVANGVTIMSQGKLYAGSDISSIGTGTINNGLVLTEGSKCFFDLSSTTSGDNDIINVTGDLTVSGKTFLTINRTAGTLDPGTYNLITFDGTFNGSIEDIELLGVNDVACQLIVADNKLSLEVLEVRENTKLFWSGNNGDVWDFAGAYNWLNNDVEEWFLGNDTVYFTNDAAEYTINVTENVPIGNMTIDASNDYTFNGEGIISGEGGLTKKNTGRLFINNTNEFTGPVFLDGGYVQVPYISNANTAGPLGAASGEASNFIVNRTTLFFNDADFTTNRNITIGDNNAIFYLSGTTSMTMGGSFTGNGTLIKNGDGTLNLTEINTHSATSINGGKIVLQSEDANISGLGDLVTLKNATLSMANSTGTETNTQWNIDVPYGYEGLLNLDGRSTINGTLTGGGVLNLNTPYVRPHLDGDWSAFSGQINVNTSNNGWFICGNSNGYPNSSVYLGDNVFGVWRHSYDATIEIGELTGSASSELGSGEAGAETLTWKIGGLGTNSTFDGKISNRYYKNSGPQTAIIKTGNGRWSLTNSNSYTGGTTIEQGTLIAENTSGSATGTGDVYVDANGSLAGNGFISGLVTITADGNLRPGLTTQLGTLTISNDLILEQNSNLYIKAIASASSSDKIEVNGSMSISGNLLINNLRGSYSTGQSFTIMDASLITGQFSSISPENPADGLYWDTSELYTSGVIKVSDTPTGILDNEYNTELVIYPNPTDGQIQIDLSNIYGNGIITVEDLSGTTVFTDNIEGGKIAPVSLENLSAGVYLIKVQIDNEYYINKIIIS</sequence>
<evidence type="ECO:0000259" key="4">
    <source>
        <dbReference type="Pfam" id="PF18962"/>
    </source>
</evidence>
<organism evidence="6 7">
    <name type="scientific">Carboxylicivirga linearis</name>
    <dbReference type="NCBI Taxonomy" id="1628157"/>
    <lineage>
        <taxon>Bacteria</taxon>
        <taxon>Pseudomonadati</taxon>
        <taxon>Bacteroidota</taxon>
        <taxon>Bacteroidia</taxon>
        <taxon>Marinilabiliales</taxon>
        <taxon>Marinilabiliaceae</taxon>
        <taxon>Carboxylicivirga</taxon>
    </lineage>
</organism>
<evidence type="ECO:0000313" key="6">
    <source>
        <dbReference type="EMBL" id="MBS2098084.1"/>
    </source>
</evidence>
<dbReference type="Pfam" id="PF12951">
    <property type="entry name" value="PATR"/>
    <property type="match status" value="4"/>
</dbReference>
<evidence type="ECO:0000313" key="7">
    <source>
        <dbReference type="Proteomes" id="UP000708576"/>
    </source>
</evidence>
<keyword evidence="7" id="KW-1185">Reference proteome</keyword>
<dbReference type="Gene3D" id="2.160.20.20">
    <property type="match status" value="1"/>
</dbReference>
<dbReference type="Pfam" id="PF18962">
    <property type="entry name" value="Por_Secre_tail"/>
    <property type="match status" value="1"/>
</dbReference>
<feature type="signal peptide" evidence="2">
    <location>
        <begin position="1"/>
        <end position="25"/>
    </location>
</feature>
<feature type="domain" description="Secretion system C-terminal sorting" evidence="4">
    <location>
        <begin position="1460"/>
        <end position="1532"/>
    </location>
</feature>
<reference evidence="6 7" key="1">
    <citation type="journal article" date="2015" name="Int. J. Syst. Evol. Microbiol.">
        <title>Carboxylicivirga linearis sp. nov., isolated from a sea cucumber culture pond.</title>
        <authorList>
            <person name="Wang F.Q."/>
            <person name="Zhou Y.X."/>
            <person name="Lin X.Z."/>
            <person name="Chen G.J."/>
            <person name="Du Z.J."/>
        </authorList>
    </citation>
    <scope>NUCLEOTIDE SEQUENCE [LARGE SCALE GENOMIC DNA]</scope>
    <source>
        <strain evidence="6 7">FB218</strain>
    </source>
</reference>
<dbReference type="InterPro" id="IPR034641">
    <property type="entry name" value="RGL11"/>
</dbReference>
<proteinExistence type="predicted"/>
<dbReference type="NCBIfam" id="TIGR04183">
    <property type="entry name" value="Por_Secre_tail"/>
    <property type="match status" value="1"/>
</dbReference>
<dbReference type="Gene3D" id="2.60.40.10">
    <property type="entry name" value="Immunoglobulins"/>
    <property type="match status" value="1"/>
</dbReference>
<dbReference type="NCBIfam" id="TIGR02601">
    <property type="entry name" value="autotrns_rpt"/>
    <property type="match status" value="2"/>
</dbReference>
<feature type="chain" id="PRO_5045364133" evidence="2">
    <location>
        <begin position="26"/>
        <end position="1533"/>
    </location>
</feature>
<feature type="domain" description="Rhamnogalacturonan lyase family 11 C-terminal" evidence="5">
    <location>
        <begin position="128"/>
        <end position="614"/>
    </location>
</feature>
<dbReference type="CDD" id="cd10318">
    <property type="entry name" value="RGL11"/>
    <property type="match status" value="1"/>
</dbReference>
<dbReference type="Proteomes" id="UP000708576">
    <property type="component" value="Unassembled WGS sequence"/>
</dbReference>
<dbReference type="SUPFAM" id="SSF51126">
    <property type="entry name" value="Pectin lyase-like"/>
    <property type="match status" value="1"/>
</dbReference>
<comment type="caution">
    <text evidence="6">The sequence shown here is derived from an EMBL/GenBank/DDBJ whole genome shotgun (WGS) entry which is preliminary data.</text>
</comment>
<feature type="domain" description="Rhamnogalacturonan I lyase beta-sheet" evidence="3">
    <location>
        <begin position="27"/>
        <end position="112"/>
    </location>
</feature>
<accession>A0ABS5JT43</accession>
<dbReference type="InterPro" id="IPR049366">
    <property type="entry name" value="RGL11_C"/>
</dbReference>
<dbReference type="PANTHER" id="PTHR43118">
    <property type="entry name" value="RHAMNOGALACTURONAN LYASE (EUROFUNG)"/>
    <property type="match status" value="1"/>
</dbReference>
<name>A0ABS5JT43_9BACT</name>
<dbReference type="InterPro" id="IPR013783">
    <property type="entry name" value="Ig-like_fold"/>
</dbReference>
<evidence type="ECO:0000256" key="2">
    <source>
        <dbReference type="SAM" id="SignalP"/>
    </source>
</evidence>
<dbReference type="InterPro" id="IPR013425">
    <property type="entry name" value="Autotrns_rpt"/>
</dbReference>
<dbReference type="SUPFAM" id="SSF69318">
    <property type="entry name" value="Integrin alpha N-terminal domain"/>
    <property type="match status" value="1"/>
</dbReference>
<evidence type="ECO:0000259" key="3">
    <source>
        <dbReference type="Pfam" id="PF18370"/>
    </source>
</evidence>
<dbReference type="InterPro" id="IPR012332">
    <property type="entry name" value="Autotransporter_pectin_lyase_C"/>
</dbReference>
<dbReference type="EMBL" id="JAGUCO010000003">
    <property type="protein sequence ID" value="MBS2098084.1"/>
    <property type="molecule type" value="Genomic_DNA"/>
</dbReference>
<dbReference type="Pfam" id="PF21348">
    <property type="entry name" value="RGL11_C"/>
    <property type="match status" value="1"/>
</dbReference>
<keyword evidence="1 2" id="KW-0732">Signal</keyword>
<dbReference type="Pfam" id="PF18370">
    <property type="entry name" value="RGI_lyase"/>
    <property type="match status" value="1"/>
</dbReference>
<protein>
    <submittedName>
        <fullName evidence="6">Autotransporter-associated beta strand repeat-containing protein</fullName>
    </submittedName>
</protein>
<evidence type="ECO:0000259" key="5">
    <source>
        <dbReference type="Pfam" id="PF21348"/>
    </source>
</evidence>
<dbReference type="RefSeq" id="WP_212215324.1">
    <property type="nucleotide sequence ID" value="NZ_JAGUCO010000003.1"/>
</dbReference>
<dbReference type="InterPro" id="IPR026444">
    <property type="entry name" value="Secre_tail"/>
</dbReference>
<gene>
    <name evidence="6" type="ORF">KEM10_07310</name>
</gene>
<dbReference type="InterPro" id="IPR028994">
    <property type="entry name" value="Integrin_alpha_N"/>
</dbReference>
<dbReference type="PANTHER" id="PTHR43118:SF1">
    <property type="entry name" value="RHAMNOGALACTURONAN LYASE (EUROFUNG)"/>
    <property type="match status" value="1"/>
</dbReference>
<evidence type="ECO:0000256" key="1">
    <source>
        <dbReference type="ARBA" id="ARBA00022729"/>
    </source>
</evidence>
<dbReference type="InterPro" id="IPR041624">
    <property type="entry name" value="RGI_lyase"/>
</dbReference>
<dbReference type="InterPro" id="IPR011050">
    <property type="entry name" value="Pectin_lyase_fold/virulence"/>
</dbReference>